<dbReference type="Pfam" id="PF00072">
    <property type="entry name" value="Response_reg"/>
    <property type="match status" value="1"/>
</dbReference>
<feature type="domain" description="HTH LytTR-type" evidence="2">
    <location>
        <begin position="143"/>
        <end position="250"/>
    </location>
</feature>
<comment type="caution">
    <text evidence="3">The sequence shown here is derived from an EMBL/GenBank/DDBJ whole genome shotgun (WGS) entry which is preliminary data.</text>
</comment>
<dbReference type="SMART" id="SM00448">
    <property type="entry name" value="REC"/>
    <property type="match status" value="1"/>
</dbReference>
<dbReference type="AlphaFoldDB" id="A0A644TR88"/>
<protein>
    <submittedName>
        <fullName evidence="3">Transcriptional regulatory protein YpdB</fullName>
    </submittedName>
</protein>
<evidence type="ECO:0000259" key="1">
    <source>
        <dbReference type="PROSITE" id="PS50110"/>
    </source>
</evidence>
<dbReference type="InterPro" id="IPR001789">
    <property type="entry name" value="Sig_transdc_resp-reg_receiver"/>
</dbReference>
<accession>A0A644TR88</accession>
<dbReference type="SUPFAM" id="SSF52172">
    <property type="entry name" value="CheY-like"/>
    <property type="match status" value="1"/>
</dbReference>
<dbReference type="Gene3D" id="2.40.50.1020">
    <property type="entry name" value="LytTr DNA-binding domain"/>
    <property type="match status" value="1"/>
</dbReference>
<dbReference type="PROSITE" id="PS50930">
    <property type="entry name" value="HTH_LYTTR"/>
    <property type="match status" value="1"/>
</dbReference>
<sequence length="250" mass="29093">MKKYRVLIVDDEPLMCDEIALLLGECCPEAEVIGTCFDGKSAFSLISKEKPDIIFLDIHMPEMTGLMLAELINSLPHPPFVIFCTAYSEFALDAFQVNAVGYIMKPIDEKDIRRIMDKINHLTENFEDQNTANPSHHSYSRKFAIEFDDKHHIIDVSSIQMIFAENRQVFVQTIEGKTWRSRLTLQEFEAKLDPKQFMRCHRNFIVNLECIEEFTTWFNRGYLLKLRGKQPAEAPVSRNYVPALRQHIQF</sequence>
<dbReference type="InterPro" id="IPR046947">
    <property type="entry name" value="LytR-like"/>
</dbReference>
<reference evidence="3" key="1">
    <citation type="submission" date="2019-08" db="EMBL/GenBank/DDBJ databases">
        <authorList>
            <person name="Kucharzyk K."/>
            <person name="Murdoch R.W."/>
            <person name="Higgins S."/>
            <person name="Loffler F."/>
        </authorList>
    </citation>
    <scope>NUCLEOTIDE SEQUENCE</scope>
</reference>
<dbReference type="SMART" id="SM00850">
    <property type="entry name" value="LytTR"/>
    <property type="match status" value="1"/>
</dbReference>
<dbReference type="InterPro" id="IPR007492">
    <property type="entry name" value="LytTR_DNA-bd_dom"/>
</dbReference>
<dbReference type="PROSITE" id="PS50110">
    <property type="entry name" value="RESPONSE_REGULATORY"/>
    <property type="match status" value="1"/>
</dbReference>
<dbReference type="GO" id="GO:0000156">
    <property type="term" value="F:phosphorelay response regulator activity"/>
    <property type="evidence" value="ECO:0007669"/>
    <property type="project" value="InterPro"/>
</dbReference>
<dbReference type="PANTHER" id="PTHR37299:SF1">
    <property type="entry name" value="STAGE 0 SPORULATION PROTEIN A HOMOLOG"/>
    <property type="match status" value="1"/>
</dbReference>
<organism evidence="3">
    <name type="scientific">bioreactor metagenome</name>
    <dbReference type="NCBI Taxonomy" id="1076179"/>
    <lineage>
        <taxon>unclassified sequences</taxon>
        <taxon>metagenomes</taxon>
        <taxon>ecological metagenomes</taxon>
    </lineage>
</organism>
<dbReference type="Pfam" id="PF04397">
    <property type="entry name" value="LytTR"/>
    <property type="match status" value="1"/>
</dbReference>
<evidence type="ECO:0000313" key="3">
    <source>
        <dbReference type="EMBL" id="MPL69380.1"/>
    </source>
</evidence>
<evidence type="ECO:0000259" key="2">
    <source>
        <dbReference type="PROSITE" id="PS50930"/>
    </source>
</evidence>
<proteinExistence type="predicted"/>
<dbReference type="GO" id="GO:0003677">
    <property type="term" value="F:DNA binding"/>
    <property type="evidence" value="ECO:0007669"/>
    <property type="project" value="InterPro"/>
</dbReference>
<gene>
    <name evidence="3" type="primary">ypdB_2</name>
    <name evidence="3" type="ORF">SDC9_15120</name>
</gene>
<name>A0A644TR88_9ZZZZ</name>
<dbReference type="Gene3D" id="3.40.50.2300">
    <property type="match status" value="1"/>
</dbReference>
<dbReference type="PANTHER" id="PTHR37299">
    <property type="entry name" value="TRANSCRIPTIONAL REGULATOR-RELATED"/>
    <property type="match status" value="1"/>
</dbReference>
<dbReference type="EMBL" id="VSSQ01000046">
    <property type="protein sequence ID" value="MPL69380.1"/>
    <property type="molecule type" value="Genomic_DNA"/>
</dbReference>
<feature type="domain" description="Response regulatory" evidence="1">
    <location>
        <begin position="5"/>
        <end position="120"/>
    </location>
</feature>
<dbReference type="InterPro" id="IPR011006">
    <property type="entry name" value="CheY-like_superfamily"/>
</dbReference>